<evidence type="ECO:0000313" key="6">
    <source>
        <dbReference type="Proteomes" id="UP000054935"/>
    </source>
</evidence>
<feature type="domain" description="HTH luxR-type" evidence="4">
    <location>
        <begin position="197"/>
        <end position="262"/>
    </location>
</feature>
<dbReference type="PROSITE" id="PS50043">
    <property type="entry name" value="HTH_LUXR_2"/>
    <property type="match status" value="1"/>
</dbReference>
<proteinExistence type="predicted"/>
<evidence type="ECO:0000256" key="2">
    <source>
        <dbReference type="ARBA" id="ARBA00023125"/>
    </source>
</evidence>
<keyword evidence="2" id="KW-0238">DNA-binding</keyword>
<dbReference type="PANTHER" id="PTHR44688">
    <property type="entry name" value="DNA-BINDING TRANSCRIPTIONAL ACTIVATOR DEVR_DOSR"/>
    <property type="match status" value="1"/>
</dbReference>
<dbReference type="SUPFAM" id="SSF46894">
    <property type="entry name" value="C-terminal effector domain of the bipartite response regulators"/>
    <property type="match status" value="1"/>
</dbReference>
<reference evidence="5 6" key="1">
    <citation type="submission" date="2015-09" db="EMBL/GenBank/DDBJ databases">
        <authorList>
            <consortium name="Swine Surveillance"/>
        </authorList>
    </citation>
    <scope>NUCLEOTIDE SEQUENCE [LARGE SCALE GENOMIC DNA]</scope>
    <source>
        <strain evidence="5 6">CECT 7648</strain>
    </source>
</reference>
<organism evidence="5 6">
    <name type="scientific">Tropicibacter naphthalenivorans</name>
    <dbReference type="NCBI Taxonomy" id="441103"/>
    <lineage>
        <taxon>Bacteria</taxon>
        <taxon>Pseudomonadati</taxon>
        <taxon>Pseudomonadota</taxon>
        <taxon>Alphaproteobacteria</taxon>
        <taxon>Rhodobacterales</taxon>
        <taxon>Roseobacteraceae</taxon>
        <taxon>Tropicibacter</taxon>
    </lineage>
</organism>
<protein>
    <submittedName>
        <fullName evidence="5">Transcriptional regulator NarL</fullName>
    </submittedName>
</protein>
<dbReference type="InterPro" id="IPR000792">
    <property type="entry name" value="Tscrpt_reg_LuxR_C"/>
</dbReference>
<name>A0A0P1GCS5_9RHOB</name>
<keyword evidence="1" id="KW-0805">Transcription regulation</keyword>
<evidence type="ECO:0000256" key="3">
    <source>
        <dbReference type="ARBA" id="ARBA00023163"/>
    </source>
</evidence>
<dbReference type="STRING" id="441103.TRN7648_02366"/>
<dbReference type="InterPro" id="IPR036693">
    <property type="entry name" value="TF_LuxR_autoind-bd_dom_sf"/>
</dbReference>
<dbReference type="Proteomes" id="UP000054935">
    <property type="component" value="Unassembled WGS sequence"/>
</dbReference>
<dbReference type="GO" id="GO:0006355">
    <property type="term" value="P:regulation of DNA-templated transcription"/>
    <property type="evidence" value="ECO:0007669"/>
    <property type="project" value="InterPro"/>
</dbReference>
<dbReference type="InterPro" id="IPR036388">
    <property type="entry name" value="WH-like_DNA-bd_sf"/>
</dbReference>
<dbReference type="InterPro" id="IPR016032">
    <property type="entry name" value="Sig_transdc_resp-reg_C-effctor"/>
</dbReference>
<accession>A0A0P1GCS5</accession>
<evidence type="ECO:0000259" key="4">
    <source>
        <dbReference type="PROSITE" id="PS50043"/>
    </source>
</evidence>
<dbReference type="PANTHER" id="PTHR44688:SF16">
    <property type="entry name" value="DNA-BINDING TRANSCRIPTIONAL ACTIVATOR DEVR_DOSR"/>
    <property type="match status" value="1"/>
</dbReference>
<dbReference type="Pfam" id="PF00196">
    <property type="entry name" value="GerE"/>
    <property type="match status" value="1"/>
</dbReference>
<dbReference type="SUPFAM" id="SSF75516">
    <property type="entry name" value="Pheromone-binding domain of LuxR-like quorum-sensing transcription factors"/>
    <property type="match status" value="1"/>
</dbReference>
<dbReference type="Gene3D" id="1.10.10.10">
    <property type="entry name" value="Winged helix-like DNA-binding domain superfamily/Winged helix DNA-binding domain"/>
    <property type="match status" value="1"/>
</dbReference>
<keyword evidence="3" id="KW-0804">Transcription</keyword>
<evidence type="ECO:0000256" key="1">
    <source>
        <dbReference type="ARBA" id="ARBA00023015"/>
    </source>
</evidence>
<evidence type="ECO:0000313" key="5">
    <source>
        <dbReference type="EMBL" id="CUH79165.1"/>
    </source>
</evidence>
<gene>
    <name evidence="5" type="ORF">TRN7648_02366</name>
</gene>
<keyword evidence="6" id="KW-1185">Reference proteome</keyword>
<dbReference type="SMART" id="SM00421">
    <property type="entry name" value="HTH_LUXR"/>
    <property type="match status" value="1"/>
</dbReference>
<dbReference type="OrthoDB" id="7877011at2"/>
<dbReference type="GO" id="GO:0003677">
    <property type="term" value="F:DNA binding"/>
    <property type="evidence" value="ECO:0007669"/>
    <property type="project" value="UniProtKB-KW"/>
</dbReference>
<dbReference type="EMBL" id="CYSE01000003">
    <property type="protein sequence ID" value="CUH79165.1"/>
    <property type="molecule type" value="Genomic_DNA"/>
</dbReference>
<dbReference type="AlphaFoldDB" id="A0A0P1GCS5"/>
<dbReference type="Gene3D" id="3.30.450.80">
    <property type="entry name" value="Transcription factor LuxR-like, autoinducer-binding domain"/>
    <property type="match status" value="1"/>
</dbReference>
<sequence length="300" mass="34072">MKRSEPFHSVRRAPIAAENHVPRRLQTFLQDLEVTESSEEVWELIVDLGTSLRLPCIDFISANDYHDWTCAQFIRTSYDASWLHQFNDDPALYRWSYFRSHGMSCLTPITVGIEFLDEYHQLPEARVNVLREAARRGIRAGFSIPLRQYAPAQSALMTFAGDLSRSELLEVIRTDGWTLNAGALAAHQRYLLHFAQEFPDRNSITPKQQELLELIGGGLLDKQIAELLDISVSAVRQRLNALLQKTGMNNRVELATLAMSLGVLPHPLSRPERDARTLVGEDVYVPPRPLKPRVMETDQG</sequence>